<evidence type="ECO:0000256" key="7">
    <source>
        <dbReference type="SAM" id="MobiDB-lite"/>
    </source>
</evidence>
<dbReference type="GO" id="GO:0000166">
    <property type="term" value="F:nucleotide binding"/>
    <property type="evidence" value="ECO:0007669"/>
    <property type="project" value="UniProtKB-KW"/>
</dbReference>
<dbReference type="InterPro" id="IPR001054">
    <property type="entry name" value="A/G_cyclase"/>
</dbReference>
<evidence type="ECO:0000256" key="1">
    <source>
        <dbReference type="ARBA" id="ARBA00004167"/>
    </source>
</evidence>
<evidence type="ECO:0000256" key="5">
    <source>
        <dbReference type="ARBA" id="ARBA00023136"/>
    </source>
</evidence>
<feature type="signal peptide" evidence="9">
    <location>
        <begin position="1"/>
        <end position="21"/>
    </location>
</feature>
<dbReference type="EMBL" id="BMAR01000001">
    <property type="protein sequence ID" value="GFR40645.1"/>
    <property type="molecule type" value="Genomic_DNA"/>
</dbReference>
<keyword evidence="12" id="KW-1185">Reference proteome</keyword>
<feature type="chain" id="PRO_5042273739" description="Guanylate cyclase domain-containing protein" evidence="9">
    <location>
        <begin position="22"/>
        <end position="1338"/>
    </location>
</feature>
<feature type="region of interest" description="Disordered" evidence="7">
    <location>
        <begin position="1063"/>
        <end position="1085"/>
    </location>
</feature>
<feature type="domain" description="Guanylate cyclase" evidence="10">
    <location>
        <begin position="1144"/>
        <end position="1276"/>
    </location>
</feature>
<dbReference type="GO" id="GO:0005886">
    <property type="term" value="C:plasma membrane"/>
    <property type="evidence" value="ECO:0007669"/>
    <property type="project" value="TreeGrafter"/>
</dbReference>
<keyword evidence="6" id="KW-0456">Lyase</keyword>
<feature type="region of interest" description="Disordered" evidence="7">
    <location>
        <begin position="572"/>
        <end position="599"/>
    </location>
</feature>
<dbReference type="SUPFAM" id="SSF55073">
    <property type="entry name" value="Nucleotide cyclase"/>
    <property type="match status" value="1"/>
</dbReference>
<keyword evidence="4 8" id="KW-1133">Transmembrane helix</keyword>
<dbReference type="Gene3D" id="3.30.70.1230">
    <property type="entry name" value="Nucleotide cyclase"/>
    <property type="match status" value="1"/>
</dbReference>
<evidence type="ECO:0000256" key="3">
    <source>
        <dbReference type="ARBA" id="ARBA00022741"/>
    </source>
</evidence>
<dbReference type="CDD" id="cd07302">
    <property type="entry name" value="CHD"/>
    <property type="match status" value="1"/>
</dbReference>
<dbReference type="Pfam" id="PF00211">
    <property type="entry name" value="Guanylate_cyc"/>
    <property type="match status" value="1"/>
</dbReference>
<dbReference type="GO" id="GO:0035556">
    <property type="term" value="P:intracellular signal transduction"/>
    <property type="evidence" value="ECO:0007669"/>
    <property type="project" value="InterPro"/>
</dbReference>
<evidence type="ECO:0000256" key="2">
    <source>
        <dbReference type="ARBA" id="ARBA00022692"/>
    </source>
</evidence>
<dbReference type="PANTHER" id="PTHR11920:SF335">
    <property type="entry name" value="GUANYLATE CYCLASE"/>
    <property type="match status" value="1"/>
</dbReference>
<dbReference type="GO" id="GO:0007168">
    <property type="term" value="P:receptor guanylyl cyclase signaling pathway"/>
    <property type="evidence" value="ECO:0007669"/>
    <property type="project" value="TreeGrafter"/>
</dbReference>
<evidence type="ECO:0000256" key="6">
    <source>
        <dbReference type="ARBA" id="ARBA00023239"/>
    </source>
</evidence>
<keyword evidence="2 8" id="KW-0812">Transmembrane</keyword>
<dbReference type="InterPro" id="IPR028082">
    <property type="entry name" value="Peripla_BP_I"/>
</dbReference>
<dbReference type="InterPro" id="IPR011009">
    <property type="entry name" value="Kinase-like_dom_sf"/>
</dbReference>
<dbReference type="InterPro" id="IPR029787">
    <property type="entry name" value="Nucleotide_cyclase"/>
</dbReference>
<evidence type="ECO:0000256" key="4">
    <source>
        <dbReference type="ARBA" id="ARBA00022989"/>
    </source>
</evidence>
<dbReference type="SUPFAM" id="SSF56112">
    <property type="entry name" value="Protein kinase-like (PK-like)"/>
    <property type="match status" value="1"/>
</dbReference>
<evidence type="ECO:0000256" key="9">
    <source>
        <dbReference type="SAM" id="SignalP"/>
    </source>
</evidence>
<evidence type="ECO:0000313" key="11">
    <source>
        <dbReference type="EMBL" id="GFR40645.1"/>
    </source>
</evidence>
<dbReference type="PANTHER" id="PTHR11920">
    <property type="entry name" value="GUANYLYL CYCLASE"/>
    <property type="match status" value="1"/>
</dbReference>
<dbReference type="Gene3D" id="1.10.510.10">
    <property type="entry name" value="Transferase(Phosphotransferase) domain 1"/>
    <property type="match status" value="1"/>
</dbReference>
<feature type="transmembrane region" description="Helical" evidence="8">
    <location>
        <begin position="472"/>
        <end position="499"/>
    </location>
</feature>
<keyword evidence="5 8" id="KW-0472">Membrane</keyword>
<keyword evidence="9" id="KW-0732">Signal</keyword>
<dbReference type="Proteomes" id="UP001054857">
    <property type="component" value="Unassembled WGS sequence"/>
</dbReference>
<sequence length="1338" mass="144012">MMLAVLFSVLMVALLASTTAASEVAIVLRIGATIGYGGPCAPLYNETALGYQYFFDMLDTQPAMVVADSTGRNYTLQLKLKLVSHDCTDAGAAAAMESLIHGTPPNPTTGDPGSLPVHLLLGGNGINALQDSMQANNASRLLLHCCTARDSVFKLDLHNVYGLFTPASLYTGTVLRTMALRGLKRIAIAYCTESPLFVQLCEGALHALPSLNELRPGFGAAVSFNYSAAEAEVPGFWEDARERVAQAGADVLIACDEMERTSRLVHRLHNIGHRLSAVWLASWGNVSDFLTYLDGYGEYAMTTVQWMPSLPYADPMFGSAAEYAAAFLKATGHEASYFGAAASASGYVLLSALQRAISLCDLSRVSDTNTSDSFMWDAGALSCYDASHPSHVMANTTGDAVLSYVLRTLNMETFFGPIGFNSYRQNIFHPAIVAQVISGELAAVLPLDVAERTLVMPIPEPEPPKRWASTPAGIAIITLVCGFTMVLAVCLALAGFVYAGRRLPHWSITAAVEIKHSDIKVDIAPVLNMDGTFEPGEGVYRGTRVKLVVATELLSEVIPKLQRIAAFSHATTSQDLDPKPESNREGTMSRLPMRPPTTAVGSMPSEDIGLAYVALEAPVLRQAPRPQQELQLSTVTNRSLADKLSASFAARQVASPHELGASLMPFEVNAAGSFTSGRKRKQILATVWRAMRLQHPRICPILGIVCDWPDLLEGGGVVPVIVRQWYEFDSLDRLLENETVPLPLMTKANIVQGVAEALAYLHAQEPPIWAGSIEPSRIIMDKNFSPHLFVRLTHLDPELEPPAVPRMRSRGRGLFSASQLPITAVPPPQAPPLPQPQSLLANPVLAASLMRQMAIDIPSRNADSLSFNVARASSSDAAASSRAHSGLQPAPGDGGGGTTTSVAAAAAAATSSPDFAMQGMPRDEQTVFAFGILLCRVFSTSMRSTELYRLRSSVQLQLSPAATDVEAGRVAATGQFPPPLPLDDDTEAALSELSELCDELGDLARSCMQRQGSLTFADIVRTIAQVIIPALTKNLPSMHNSKRGFMGQSGMLRTTNIEARSSPKELPAASLARQSPMEVSSGGGRKQSMDVLAGYSAKRDAFWGYGLGPRVTPDDLLFDMFPPKVARALQAGEAVQPERYDCVSIFFSDVVGYTDLCGQLQPGEVMDLVHRLYSSFDDLIRSLRLFKVETVGDAYLAVGNLRWPQPDSHARLMTQFAFATIRAANSLPVHPERPELGCVHIRVGLHCGPVVGSVVGTLNRRYCLFGDAVNTAARMEHNSKADRVHCSAAFAALLQEQWPVGAQVTSRGVRPIKGKGPMETYWVEELPQVVACDSSASV</sequence>
<accession>A0AAD3DF55</accession>
<evidence type="ECO:0000259" key="10">
    <source>
        <dbReference type="PROSITE" id="PS50125"/>
    </source>
</evidence>
<keyword evidence="3" id="KW-0547">Nucleotide-binding</keyword>
<evidence type="ECO:0000313" key="12">
    <source>
        <dbReference type="Proteomes" id="UP001054857"/>
    </source>
</evidence>
<organism evidence="11 12">
    <name type="scientific">Astrephomene gubernaculifera</name>
    <dbReference type="NCBI Taxonomy" id="47775"/>
    <lineage>
        <taxon>Eukaryota</taxon>
        <taxon>Viridiplantae</taxon>
        <taxon>Chlorophyta</taxon>
        <taxon>core chlorophytes</taxon>
        <taxon>Chlorophyceae</taxon>
        <taxon>CS clade</taxon>
        <taxon>Chlamydomonadales</taxon>
        <taxon>Astrephomenaceae</taxon>
        <taxon>Astrephomene</taxon>
    </lineage>
</organism>
<evidence type="ECO:0000256" key="8">
    <source>
        <dbReference type="SAM" id="Phobius"/>
    </source>
</evidence>
<comment type="caution">
    <text evidence="11">The sequence shown here is derived from an EMBL/GenBank/DDBJ whole genome shotgun (WGS) entry which is preliminary data.</text>
</comment>
<dbReference type="SMART" id="SM00044">
    <property type="entry name" value="CYCc"/>
    <property type="match status" value="1"/>
</dbReference>
<dbReference type="InterPro" id="IPR050401">
    <property type="entry name" value="Cyclic_nucleotide_synthase"/>
</dbReference>
<proteinExistence type="predicted"/>
<name>A0AAD3DF55_9CHLO</name>
<gene>
    <name evidence="11" type="ORF">Agub_g1230</name>
</gene>
<dbReference type="PROSITE" id="PS50125">
    <property type="entry name" value="GUANYLATE_CYCLASE_2"/>
    <property type="match status" value="1"/>
</dbReference>
<dbReference type="GO" id="GO:0004383">
    <property type="term" value="F:guanylate cyclase activity"/>
    <property type="evidence" value="ECO:0007669"/>
    <property type="project" value="TreeGrafter"/>
</dbReference>
<dbReference type="GO" id="GO:0001653">
    <property type="term" value="F:peptide receptor activity"/>
    <property type="evidence" value="ECO:0007669"/>
    <property type="project" value="TreeGrafter"/>
</dbReference>
<reference evidence="11 12" key="1">
    <citation type="journal article" date="2021" name="Sci. Rep.">
        <title>Genome sequencing of the multicellular alga Astrephomene provides insights into convergent evolution of germ-soma differentiation.</title>
        <authorList>
            <person name="Yamashita S."/>
            <person name="Yamamoto K."/>
            <person name="Matsuzaki R."/>
            <person name="Suzuki S."/>
            <person name="Yamaguchi H."/>
            <person name="Hirooka S."/>
            <person name="Minakuchi Y."/>
            <person name="Miyagishima S."/>
            <person name="Kawachi M."/>
            <person name="Toyoda A."/>
            <person name="Nozaki H."/>
        </authorList>
    </citation>
    <scope>NUCLEOTIDE SEQUENCE [LARGE SCALE GENOMIC DNA]</scope>
    <source>
        <strain evidence="11 12">NIES-4017</strain>
    </source>
</reference>
<feature type="compositionally biased region" description="Low complexity" evidence="7">
    <location>
        <begin position="879"/>
        <end position="891"/>
    </location>
</feature>
<dbReference type="GO" id="GO:0004016">
    <property type="term" value="F:adenylate cyclase activity"/>
    <property type="evidence" value="ECO:0007669"/>
    <property type="project" value="TreeGrafter"/>
</dbReference>
<comment type="subcellular location">
    <subcellularLocation>
        <location evidence="1">Membrane</location>
        <topology evidence="1">Single-pass membrane protein</topology>
    </subcellularLocation>
</comment>
<dbReference type="Gene3D" id="3.40.50.2300">
    <property type="match status" value="1"/>
</dbReference>
<feature type="region of interest" description="Disordered" evidence="7">
    <location>
        <begin position="879"/>
        <end position="905"/>
    </location>
</feature>
<dbReference type="SUPFAM" id="SSF53822">
    <property type="entry name" value="Periplasmic binding protein-like I"/>
    <property type="match status" value="1"/>
</dbReference>
<protein>
    <recommendedName>
        <fullName evidence="10">Guanylate cyclase domain-containing protein</fullName>
    </recommendedName>
</protein>